<reference evidence="2 3" key="1">
    <citation type="submission" date="2018-08" db="EMBL/GenBank/DDBJ databases">
        <title>Fibrisoma montanum sp. nov., isolated from Danxia mountain soil.</title>
        <authorList>
            <person name="Huang Y."/>
        </authorList>
    </citation>
    <scope>NUCLEOTIDE SEQUENCE [LARGE SCALE GENOMIC DNA]</scope>
    <source>
        <strain evidence="2 3">HYT19</strain>
    </source>
</reference>
<dbReference type="PROSITE" id="PS50005">
    <property type="entry name" value="TPR"/>
    <property type="match status" value="7"/>
</dbReference>
<evidence type="ECO:0000313" key="2">
    <source>
        <dbReference type="EMBL" id="RIV21204.1"/>
    </source>
</evidence>
<feature type="repeat" description="TPR" evidence="1">
    <location>
        <begin position="389"/>
        <end position="422"/>
    </location>
</feature>
<dbReference type="Gene3D" id="1.25.40.10">
    <property type="entry name" value="Tetratricopeptide repeat domain"/>
    <property type="match status" value="2"/>
</dbReference>
<organism evidence="2 3">
    <name type="scientific">Fibrisoma montanum</name>
    <dbReference type="NCBI Taxonomy" id="2305895"/>
    <lineage>
        <taxon>Bacteria</taxon>
        <taxon>Pseudomonadati</taxon>
        <taxon>Bacteroidota</taxon>
        <taxon>Cytophagia</taxon>
        <taxon>Cytophagales</taxon>
        <taxon>Spirosomataceae</taxon>
        <taxon>Fibrisoma</taxon>
    </lineage>
</organism>
<dbReference type="Pfam" id="PF13374">
    <property type="entry name" value="TPR_10"/>
    <property type="match status" value="1"/>
</dbReference>
<dbReference type="Pfam" id="PF13424">
    <property type="entry name" value="TPR_12"/>
    <property type="match status" value="3"/>
</dbReference>
<dbReference type="SUPFAM" id="SSF48452">
    <property type="entry name" value="TPR-like"/>
    <property type="match status" value="2"/>
</dbReference>
<dbReference type="Proteomes" id="UP000283523">
    <property type="component" value="Unassembled WGS sequence"/>
</dbReference>
<feature type="repeat" description="TPR" evidence="1">
    <location>
        <begin position="309"/>
        <end position="342"/>
    </location>
</feature>
<dbReference type="EMBL" id="QXED01000005">
    <property type="protein sequence ID" value="RIV21204.1"/>
    <property type="molecule type" value="Genomic_DNA"/>
</dbReference>
<dbReference type="OrthoDB" id="1523128at2"/>
<protein>
    <submittedName>
        <fullName evidence="2">Tetratricopeptide repeat protein</fullName>
    </submittedName>
</protein>
<keyword evidence="1" id="KW-0802">TPR repeat</keyword>
<feature type="repeat" description="TPR" evidence="1">
    <location>
        <begin position="269"/>
        <end position="302"/>
    </location>
</feature>
<proteinExistence type="predicted"/>
<dbReference type="PANTHER" id="PTHR10098">
    <property type="entry name" value="RAPSYN-RELATED"/>
    <property type="match status" value="1"/>
</dbReference>
<keyword evidence="3" id="KW-1185">Reference proteome</keyword>
<dbReference type="RefSeq" id="WP_119668995.1">
    <property type="nucleotide sequence ID" value="NZ_QXED01000005.1"/>
</dbReference>
<dbReference type="PANTHER" id="PTHR10098:SF108">
    <property type="entry name" value="TETRATRICOPEPTIDE REPEAT PROTEIN 28"/>
    <property type="match status" value="1"/>
</dbReference>
<feature type="repeat" description="TPR" evidence="1">
    <location>
        <begin position="189"/>
        <end position="222"/>
    </location>
</feature>
<accession>A0A418M5S4</accession>
<feature type="repeat" description="TPR" evidence="1">
    <location>
        <begin position="349"/>
        <end position="382"/>
    </location>
</feature>
<name>A0A418M5S4_9BACT</name>
<dbReference type="InterPro" id="IPR011990">
    <property type="entry name" value="TPR-like_helical_dom_sf"/>
</dbReference>
<dbReference type="SMART" id="SM00028">
    <property type="entry name" value="TPR"/>
    <property type="match status" value="8"/>
</dbReference>
<dbReference type="AlphaFoldDB" id="A0A418M5S4"/>
<evidence type="ECO:0000256" key="1">
    <source>
        <dbReference type="PROSITE-ProRule" id="PRU00339"/>
    </source>
</evidence>
<feature type="repeat" description="TPR" evidence="1">
    <location>
        <begin position="429"/>
        <end position="462"/>
    </location>
</feature>
<evidence type="ECO:0000313" key="3">
    <source>
        <dbReference type="Proteomes" id="UP000283523"/>
    </source>
</evidence>
<comment type="caution">
    <text evidence="2">The sequence shown here is derived from an EMBL/GenBank/DDBJ whole genome shotgun (WGS) entry which is preliminary data.</text>
</comment>
<feature type="repeat" description="TPR" evidence="1">
    <location>
        <begin position="229"/>
        <end position="262"/>
    </location>
</feature>
<gene>
    <name evidence="2" type="ORF">DYU11_17415</name>
</gene>
<sequence>METPSRELRLLTNALRQPIFRFIVIGHNRKHIIDDIADHLKATYPNRPFLTLRLNGKAYRDIIDTLNTFREGIVLIPDFDWLFRPGNEDLCTAFNQRRDALARLPLALLCFVEPSGYTNVPKRIPDWWSLRSLALEFHSDETDLTETFLETDTDVSSLGGQTKAEKEAEIERLQKQLRLADIDNRVLLLYLNQQIGNLYYQLSQFSEALPYLEQSLKLARQIGDRAGEGTTLNNISQIYDAKGDYETALHYLEQSLSIRQQIGDRAGEGTTLNNISQIYDAKGDYETALHYLEQSLSIQQQIGDRAGEGATLNNISQIYTVKGDYETALHYLEQSLSIQQQIGDRKGEGTTLNNISQIYDAKGDYETALHYLEQSLSIRQQIGDRAGEGTTLNNISQIYDAKGDYETALHYLEQSLSIQQQIGDRAGEGATLNNISQIYDAKGDYETALHYLEQSLSIQQQIGDRKGEATVLHNLGAIYYEQFADVQKAVPLLEKSRSLFTQIGSPSVKNSVGYLSAIIEQIGEERFNQIVQSIDNKPQS</sequence>
<dbReference type="InterPro" id="IPR019734">
    <property type="entry name" value="TPR_rpt"/>
</dbReference>